<gene>
    <name evidence="1" type="ORF">CLODIP_2_CD09190</name>
</gene>
<comment type="caution">
    <text evidence="1">The sequence shown here is derived from an EMBL/GenBank/DDBJ whole genome shotgun (WGS) entry which is preliminary data.</text>
</comment>
<evidence type="ECO:0000313" key="1">
    <source>
        <dbReference type="EMBL" id="CAB3387386.1"/>
    </source>
</evidence>
<reference evidence="1 2" key="1">
    <citation type="submission" date="2020-04" db="EMBL/GenBank/DDBJ databases">
        <authorList>
            <person name="Alioto T."/>
            <person name="Alioto T."/>
            <person name="Gomez Garrido J."/>
        </authorList>
    </citation>
    <scope>NUCLEOTIDE SEQUENCE [LARGE SCALE GENOMIC DNA]</scope>
</reference>
<sequence>MDEHNDESRLTHIAHKLWEDVRKPLVNFFPRVNQLQIEWCPEHLTLTNVPESDYIDNFMLAYERKLLGVTVKFSNSTELCMKNFQGLHLTLRKLVVGVIKPHLGETFWSLRNFESLTELEIEFAVTWDTIDAICVVPICDLFLAPNLEKVKLFGQLAVDAEHLQEVHERIVFSRNILRRVKDFEMRLIKQGSAFFVTTRPEDIVKKKEFCDSITEFYKEKGVTVSIEFVTLNL</sequence>
<dbReference type="AlphaFoldDB" id="A0A8S1E380"/>
<protein>
    <submittedName>
        <fullName evidence="1">Uncharacterized protein</fullName>
    </submittedName>
</protein>
<dbReference type="Proteomes" id="UP000494165">
    <property type="component" value="Unassembled WGS sequence"/>
</dbReference>
<evidence type="ECO:0000313" key="2">
    <source>
        <dbReference type="Proteomes" id="UP000494165"/>
    </source>
</evidence>
<name>A0A8S1E380_9INSE</name>
<dbReference type="EMBL" id="CADEPI010000569">
    <property type="protein sequence ID" value="CAB3387386.1"/>
    <property type="molecule type" value="Genomic_DNA"/>
</dbReference>
<proteinExistence type="predicted"/>
<accession>A0A8S1E380</accession>
<keyword evidence="2" id="KW-1185">Reference proteome</keyword>
<organism evidence="1 2">
    <name type="scientific">Cloeon dipterum</name>
    <dbReference type="NCBI Taxonomy" id="197152"/>
    <lineage>
        <taxon>Eukaryota</taxon>
        <taxon>Metazoa</taxon>
        <taxon>Ecdysozoa</taxon>
        <taxon>Arthropoda</taxon>
        <taxon>Hexapoda</taxon>
        <taxon>Insecta</taxon>
        <taxon>Pterygota</taxon>
        <taxon>Palaeoptera</taxon>
        <taxon>Ephemeroptera</taxon>
        <taxon>Pisciforma</taxon>
        <taxon>Baetidae</taxon>
        <taxon>Cloeon</taxon>
    </lineage>
</organism>